<evidence type="ECO:0000256" key="6">
    <source>
        <dbReference type="ARBA" id="ARBA00023098"/>
    </source>
</evidence>
<comment type="function">
    <text evidence="8">Transfers the 4'-phosphopantetheine moiety from coenzyme A to a Ser of acyl-carrier-protein.</text>
</comment>
<dbReference type="GO" id="GO:0006633">
    <property type="term" value="P:fatty acid biosynthetic process"/>
    <property type="evidence" value="ECO:0007669"/>
    <property type="project" value="UniProtKB-UniRule"/>
</dbReference>
<dbReference type="SUPFAM" id="SSF56214">
    <property type="entry name" value="4'-phosphopantetheinyl transferase"/>
    <property type="match status" value="1"/>
</dbReference>
<dbReference type="Pfam" id="PF01648">
    <property type="entry name" value="ACPS"/>
    <property type="match status" value="1"/>
</dbReference>
<keyword evidence="7 8" id="KW-0275">Fatty acid biosynthesis</keyword>
<evidence type="ECO:0000256" key="1">
    <source>
        <dbReference type="ARBA" id="ARBA00022516"/>
    </source>
</evidence>
<dbReference type="GO" id="GO:0005737">
    <property type="term" value="C:cytoplasm"/>
    <property type="evidence" value="ECO:0007669"/>
    <property type="project" value="UniProtKB-SubCell"/>
</dbReference>
<dbReference type="EC" id="2.7.8.7" evidence="8"/>
<dbReference type="OrthoDB" id="517356at2"/>
<reference evidence="10 11" key="1">
    <citation type="submission" date="2019-02" db="EMBL/GenBank/DDBJ databases">
        <title>Deep-cultivation of Planctomycetes and their phenomic and genomic characterization uncovers novel biology.</title>
        <authorList>
            <person name="Wiegand S."/>
            <person name="Jogler M."/>
            <person name="Boedeker C."/>
            <person name="Pinto D."/>
            <person name="Vollmers J."/>
            <person name="Rivas-Marin E."/>
            <person name="Kohn T."/>
            <person name="Peeters S.H."/>
            <person name="Heuer A."/>
            <person name="Rast P."/>
            <person name="Oberbeckmann S."/>
            <person name="Bunk B."/>
            <person name="Jeske O."/>
            <person name="Meyerdierks A."/>
            <person name="Storesund J.E."/>
            <person name="Kallscheuer N."/>
            <person name="Luecker S."/>
            <person name="Lage O.M."/>
            <person name="Pohl T."/>
            <person name="Merkel B.J."/>
            <person name="Hornburger P."/>
            <person name="Mueller R.-W."/>
            <person name="Bruemmer F."/>
            <person name="Labrenz M."/>
            <person name="Spormann A.M."/>
            <person name="Op den Camp H."/>
            <person name="Overmann J."/>
            <person name="Amann R."/>
            <person name="Jetten M.S.M."/>
            <person name="Mascher T."/>
            <person name="Medema M.H."/>
            <person name="Devos D.P."/>
            <person name="Kaster A.-K."/>
            <person name="Ovreas L."/>
            <person name="Rohde M."/>
            <person name="Galperin M.Y."/>
            <person name="Jogler C."/>
        </authorList>
    </citation>
    <scope>NUCLEOTIDE SEQUENCE [LARGE SCALE GENOMIC DNA]</scope>
    <source>
        <strain evidence="10 11">Pan265</strain>
    </source>
</reference>
<gene>
    <name evidence="8 10" type="primary">acpS</name>
    <name evidence="10" type="ORF">Pan265_11330</name>
</gene>
<feature type="binding site" evidence="8">
    <location>
        <position position="76"/>
    </location>
    <ligand>
        <name>Mg(2+)</name>
        <dbReference type="ChEBI" id="CHEBI:18420"/>
    </ligand>
</feature>
<feature type="domain" description="4'-phosphopantetheinyl transferase" evidence="9">
    <location>
        <begin position="25"/>
        <end position="122"/>
    </location>
</feature>
<evidence type="ECO:0000256" key="4">
    <source>
        <dbReference type="ARBA" id="ARBA00022832"/>
    </source>
</evidence>
<proteinExistence type="inferred from homology"/>
<dbReference type="InterPro" id="IPR004568">
    <property type="entry name" value="Ppantetheine-prot_Trfase_dom"/>
</dbReference>
<dbReference type="InterPro" id="IPR002582">
    <property type="entry name" value="ACPS"/>
</dbReference>
<dbReference type="GO" id="GO:0008897">
    <property type="term" value="F:holo-[acyl-carrier-protein] synthase activity"/>
    <property type="evidence" value="ECO:0007669"/>
    <property type="project" value="UniProtKB-UniRule"/>
</dbReference>
<sequence length="152" mass="16261">MTSGQRPEQPAEPATIDTPGVIAHGVDITEVSRIRSLIEEHGDRFLNRCFTAEEAAYGKDSRRYAEHLAARYAAKEAVLKALGTGLADGIAWTDIEVTRAATGQPGVILRGRAAQIAQQLGIGRWSISLTHTESLAMASAIAIRTDAVPQRG</sequence>
<dbReference type="GO" id="GO:0000287">
    <property type="term" value="F:magnesium ion binding"/>
    <property type="evidence" value="ECO:0007669"/>
    <property type="project" value="UniProtKB-UniRule"/>
</dbReference>
<keyword evidence="11" id="KW-1185">Reference proteome</keyword>
<evidence type="ECO:0000313" key="10">
    <source>
        <dbReference type="EMBL" id="QDU71284.1"/>
    </source>
</evidence>
<feature type="binding site" evidence="8">
    <location>
        <position position="27"/>
    </location>
    <ligand>
        <name>Mg(2+)</name>
        <dbReference type="ChEBI" id="CHEBI:18420"/>
    </ligand>
</feature>
<protein>
    <recommendedName>
        <fullName evidence="8">Holo-[acyl-carrier-protein] synthase</fullName>
        <shortName evidence="8">Holo-ACP synthase</shortName>
        <ecNumber evidence="8">2.7.8.7</ecNumber>
    </recommendedName>
    <alternativeName>
        <fullName evidence="8">4'-phosphopantetheinyl transferase AcpS</fullName>
    </alternativeName>
</protein>
<dbReference type="HAMAP" id="MF_00101">
    <property type="entry name" value="AcpS"/>
    <property type="match status" value="1"/>
</dbReference>
<dbReference type="Proteomes" id="UP000320386">
    <property type="component" value="Chromosome"/>
</dbReference>
<evidence type="ECO:0000256" key="2">
    <source>
        <dbReference type="ARBA" id="ARBA00022679"/>
    </source>
</evidence>
<dbReference type="NCBIfam" id="TIGR00556">
    <property type="entry name" value="pantethn_trn"/>
    <property type="match status" value="1"/>
</dbReference>
<keyword evidence="8" id="KW-0963">Cytoplasm</keyword>
<name>A0A518BWI1_9BACT</name>
<dbReference type="InterPro" id="IPR037143">
    <property type="entry name" value="4-PPantetheinyl_Trfase_dom_sf"/>
</dbReference>
<dbReference type="AlphaFoldDB" id="A0A518BWI1"/>
<evidence type="ECO:0000256" key="8">
    <source>
        <dbReference type="HAMAP-Rule" id="MF_00101"/>
    </source>
</evidence>
<evidence type="ECO:0000256" key="7">
    <source>
        <dbReference type="ARBA" id="ARBA00023160"/>
    </source>
</evidence>
<keyword evidence="6 8" id="KW-0443">Lipid metabolism</keyword>
<accession>A0A518BWI1</accession>
<dbReference type="Gene3D" id="3.90.470.20">
    <property type="entry name" value="4'-phosphopantetheinyl transferase domain"/>
    <property type="match status" value="1"/>
</dbReference>
<evidence type="ECO:0000313" key="11">
    <source>
        <dbReference type="Proteomes" id="UP000320386"/>
    </source>
</evidence>
<evidence type="ECO:0000256" key="3">
    <source>
        <dbReference type="ARBA" id="ARBA00022723"/>
    </source>
</evidence>
<keyword evidence="4 8" id="KW-0276">Fatty acid metabolism</keyword>
<dbReference type="EMBL" id="CP036280">
    <property type="protein sequence ID" value="QDU71284.1"/>
    <property type="molecule type" value="Genomic_DNA"/>
</dbReference>
<comment type="similarity">
    <text evidence="8">Belongs to the P-Pant transferase superfamily. AcpS family.</text>
</comment>
<keyword evidence="1 8" id="KW-0444">Lipid biosynthesis</keyword>
<comment type="catalytic activity">
    <reaction evidence="8">
        <text>apo-[ACP] + CoA = holo-[ACP] + adenosine 3',5'-bisphosphate + H(+)</text>
        <dbReference type="Rhea" id="RHEA:12068"/>
        <dbReference type="Rhea" id="RHEA-COMP:9685"/>
        <dbReference type="Rhea" id="RHEA-COMP:9690"/>
        <dbReference type="ChEBI" id="CHEBI:15378"/>
        <dbReference type="ChEBI" id="CHEBI:29999"/>
        <dbReference type="ChEBI" id="CHEBI:57287"/>
        <dbReference type="ChEBI" id="CHEBI:58343"/>
        <dbReference type="ChEBI" id="CHEBI:64479"/>
        <dbReference type="EC" id="2.7.8.7"/>
    </reaction>
</comment>
<evidence type="ECO:0000256" key="5">
    <source>
        <dbReference type="ARBA" id="ARBA00022842"/>
    </source>
</evidence>
<comment type="subcellular location">
    <subcellularLocation>
        <location evidence="8">Cytoplasm</location>
    </subcellularLocation>
</comment>
<organism evidence="10 11">
    <name type="scientific">Mucisphaera calidilacus</name>
    <dbReference type="NCBI Taxonomy" id="2527982"/>
    <lineage>
        <taxon>Bacteria</taxon>
        <taxon>Pseudomonadati</taxon>
        <taxon>Planctomycetota</taxon>
        <taxon>Phycisphaerae</taxon>
        <taxon>Phycisphaerales</taxon>
        <taxon>Phycisphaeraceae</taxon>
        <taxon>Mucisphaera</taxon>
    </lineage>
</organism>
<evidence type="ECO:0000259" key="9">
    <source>
        <dbReference type="Pfam" id="PF01648"/>
    </source>
</evidence>
<dbReference type="NCBIfam" id="TIGR00516">
    <property type="entry name" value="acpS"/>
    <property type="match status" value="1"/>
</dbReference>
<dbReference type="RefSeq" id="WP_145445438.1">
    <property type="nucleotide sequence ID" value="NZ_CP036280.1"/>
</dbReference>
<dbReference type="KEGG" id="mcad:Pan265_11330"/>
<dbReference type="InterPro" id="IPR008278">
    <property type="entry name" value="4-PPantetheinyl_Trfase_dom"/>
</dbReference>
<keyword evidence="3 8" id="KW-0479">Metal-binding</keyword>
<keyword evidence="2 8" id="KW-0808">Transferase</keyword>
<keyword evidence="5 8" id="KW-0460">Magnesium</keyword>
<comment type="cofactor">
    <cofactor evidence="8">
        <name>Mg(2+)</name>
        <dbReference type="ChEBI" id="CHEBI:18420"/>
    </cofactor>
</comment>